<sequence>MAPASRAFYLDAGGEAVLVRHDAPAGAPSGRGVVLVPPFGWDEVCSYRPRWSWARHLAARGTGVVRLDLPGGGDSAGGPSDDDRLGAWTTAVTAACAWMAGQDDGTDRITLVGLGLGGFVGWQAVAAGAAADDLVLWGVTARGRSHVREVKAFSRLERSRLAELNPGRELAGDEDGAITAGGFVLSAATIAVLEATELRAPGAPWADRRVLVLGRDGAQPDARLVDAARATGAEVAHADGPGWGAMVAEPGSSTPPWAAIAAVDAFLDAGPAGPAGHRARSAAPAEAAEAIIDGVRETPVRVGGVDGVLAEPAQATGPAPVTLLLLNAGSIRRIGPNRMWVELARRWAARGVPSVRLDLPGIGEADGPDSMEGDVGAYYGPEFVAALHEVLDRLAAREGSRRFGAIGLCSGAYWSLQAAIEDERIDRAYLLNTRALVWDPDLGTLRDTRKLGYLAKASTYRRVLRGDIPLRRGAEIARAMAWRLLRALGRQAARAARREPAAPPADPVDAVLDRLRDDGKRGYLLFTGAEPVHEELERTGHLTRLDRWPNLVLETLPELRDVHELKPRELQREVHARLDAAIERDLQAAVRP</sequence>
<keyword evidence="2" id="KW-1185">Reference proteome</keyword>
<dbReference type="AlphaFoldDB" id="A0A5B8U2U0"/>
<evidence type="ECO:0000313" key="2">
    <source>
        <dbReference type="Proteomes" id="UP000321805"/>
    </source>
</evidence>
<evidence type="ECO:0000313" key="1">
    <source>
        <dbReference type="EMBL" id="QEC47324.1"/>
    </source>
</evidence>
<dbReference type="SUPFAM" id="SSF53474">
    <property type="entry name" value="alpha/beta-Hydrolases"/>
    <property type="match status" value="2"/>
</dbReference>
<dbReference type="EMBL" id="CP042430">
    <property type="protein sequence ID" value="QEC47324.1"/>
    <property type="molecule type" value="Genomic_DNA"/>
</dbReference>
<evidence type="ECO:0008006" key="3">
    <source>
        <dbReference type="Google" id="ProtNLM"/>
    </source>
</evidence>
<dbReference type="OrthoDB" id="249225at2"/>
<protein>
    <recommendedName>
        <fullName evidence="3">Alpha/beta hydrolase</fullName>
    </recommendedName>
</protein>
<name>A0A5B8U2U0_9ACTN</name>
<reference evidence="1 2" key="1">
    <citation type="journal article" date="2018" name="J. Microbiol.">
        <title>Baekduia soli gen. nov., sp. nov., a novel bacterium isolated from the soil of Baekdu Mountain and proposal of a novel family name, Baekduiaceae fam. nov.</title>
        <authorList>
            <person name="An D.S."/>
            <person name="Siddiqi M.Z."/>
            <person name="Kim K.H."/>
            <person name="Yu H.S."/>
            <person name="Im W.T."/>
        </authorList>
    </citation>
    <scope>NUCLEOTIDE SEQUENCE [LARGE SCALE GENOMIC DNA]</scope>
    <source>
        <strain evidence="1 2">BR7-21</strain>
    </source>
</reference>
<dbReference type="Proteomes" id="UP000321805">
    <property type="component" value="Chromosome"/>
</dbReference>
<dbReference type="KEGG" id="bsol:FSW04_06810"/>
<dbReference type="RefSeq" id="WP_146917649.1">
    <property type="nucleotide sequence ID" value="NZ_CP042430.1"/>
</dbReference>
<proteinExistence type="predicted"/>
<dbReference type="Gene3D" id="3.40.50.1820">
    <property type="entry name" value="alpha/beta hydrolase"/>
    <property type="match status" value="2"/>
</dbReference>
<gene>
    <name evidence="1" type="ORF">FSW04_06810</name>
</gene>
<accession>A0A5B8U2U0</accession>
<organism evidence="1 2">
    <name type="scientific">Baekduia soli</name>
    <dbReference type="NCBI Taxonomy" id="496014"/>
    <lineage>
        <taxon>Bacteria</taxon>
        <taxon>Bacillati</taxon>
        <taxon>Actinomycetota</taxon>
        <taxon>Thermoleophilia</taxon>
        <taxon>Solirubrobacterales</taxon>
        <taxon>Baekduiaceae</taxon>
        <taxon>Baekduia</taxon>
    </lineage>
</organism>
<dbReference type="InterPro" id="IPR029058">
    <property type="entry name" value="AB_hydrolase_fold"/>
</dbReference>